<accession>G3AJG8</accession>
<protein>
    <recommendedName>
        <fullName evidence="4">Small ribosomal subunit protein uS13m</fullName>
    </recommendedName>
</protein>
<dbReference type="Pfam" id="PF00416">
    <property type="entry name" value="Ribosomal_S13"/>
    <property type="match status" value="1"/>
</dbReference>
<dbReference type="GO" id="GO:0003723">
    <property type="term" value="F:RNA binding"/>
    <property type="evidence" value="ECO:0007669"/>
    <property type="project" value="InterPro"/>
</dbReference>
<evidence type="ECO:0000256" key="1">
    <source>
        <dbReference type="ARBA" id="ARBA00008080"/>
    </source>
</evidence>
<keyword evidence="2 5" id="KW-0689">Ribosomal protein</keyword>
<dbReference type="Gene3D" id="1.10.8.50">
    <property type="match status" value="1"/>
</dbReference>
<dbReference type="FunFam" id="1.10.8.50:FF:000001">
    <property type="entry name" value="30S ribosomal protein S13"/>
    <property type="match status" value="1"/>
</dbReference>
<evidence type="ECO:0000256" key="3">
    <source>
        <dbReference type="ARBA" id="ARBA00023274"/>
    </source>
</evidence>
<evidence type="ECO:0000256" key="2">
    <source>
        <dbReference type="ARBA" id="ARBA00022980"/>
    </source>
</evidence>
<name>G3AJG8_SPAPN</name>
<organism evidence="7">
    <name type="scientific">Spathaspora passalidarum (strain NRRL Y-27907 / 11-Y1)</name>
    <dbReference type="NCBI Taxonomy" id="619300"/>
    <lineage>
        <taxon>Eukaryota</taxon>
        <taxon>Fungi</taxon>
        <taxon>Dikarya</taxon>
        <taxon>Ascomycota</taxon>
        <taxon>Saccharomycotina</taxon>
        <taxon>Pichiomycetes</taxon>
        <taxon>Debaryomycetaceae</taxon>
        <taxon>Spathaspora</taxon>
    </lineage>
</organism>
<dbReference type="FunCoup" id="G3AJG8">
    <property type="interactions" value="365"/>
</dbReference>
<dbReference type="GO" id="GO:0003735">
    <property type="term" value="F:structural constituent of ribosome"/>
    <property type="evidence" value="ECO:0007669"/>
    <property type="project" value="EnsemblFungi"/>
</dbReference>
<evidence type="ECO:0000313" key="7">
    <source>
        <dbReference type="Proteomes" id="UP000000709"/>
    </source>
</evidence>
<dbReference type="STRING" id="619300.G3AJG8"/>
<dbReference type="GeneID" id="18872833"/>
<comment type="similarity">
    <text evidence="1 5">Belongs to the universal ribosomal protein uS13 family.</text>
</comment>
<dbReference type="HAMAP" id="MF_01315">
    <property type="entry name" value="Ribosomal_uS13"/>
    <property type="match status" value="1"/>
</dbReference>
<dbReference type="PIRSF" id="PIRSF002134">
    <property type="entry name" value="Ribosomal_S13"/>
    <property type="match status" value="1"/>
</dbReference>
<dbReference type="OMA" id="MNVKRLM"/>
<dbReference type="GO" id="GO:0005763">
    <property type="term" value="C:mitochondrial small ribosomal subunit"/>
    <property type="evidence" value="ECO:0007669"/>
    <property type="project" value="EnsemblFungi"/>
</dbReference>
<dbReference type="GO" id="GO:0005777">
    <property type="term" value="C:peroxisome"/>
    <property type="evidence" value="ECO:0007669"/>
    <property type="project" value="EnsemblFungi"/>
</dbReference>
<dbReference type="KEGG" id="spaa:SPAPADRAFT_59244"/>
<dbReference type="PANTHER" id="PTHR10871:SF1">
    <property type="entry name" value="SMALL RIBOSOMAL SUBUNIT PROTEIN US13M"/>
    <property type="match status" value="1"/>
</dbReference>
<evidence type="ECO:0000256" key="4">
    <source>
        <dbReference type="ARBA" id="ARBA00040757"/>
    </source>
</evidence>
<dbReference type="InterPro" id="IPR001892">
    <property type="entry name" value="Ribosomal_uS13"/>
</dbReference>
<dbReference type="Gene3D" id="4.10.910.10">
    <property type="entry name" value="30s ribosomal protein s13, domain 2"/>
    <property type="match status" value="1"/>
</dbReference>
<dbReference type="EMBL" id="GL996500">
    <property type="protein sequence ID" value="EGW33871.1"/>
    <property type="molecule type" value="Genomic_DNA"/>
</dbReference>
<dbReference type="SUPFAM" id="SSF46946">
    <property type="entry name" value="S13-like H2TH domain"/>
    <property type="match status" value="1"/>
</dbReference>
<dbReference type="PROSITE" id="PS50159">
    <property type="entry name" value="RIBOSOMAL_S13_2"/>
    <property type="match status" value="1"/>
</dbReference>
<dbReference type="eggNOG" id="KOG3311">
    <property type="taxonomic scope" value="Eukaryota"/>
</dbReference>
<sequence>MVVHIFGKPIKHNKLVSIGLAKGIFGIGYTTAARICAKVGIYPQMRVNQLSENQIMDINKEVSELLVEGHLKQKINNDIKLKRSIGSYVGMRHALGYPVRGQGTRNNAKNAKKFNRVERYKL</sequence>
<dbReference type="HOGENOM" id="CLU_103849_2_4_1"/>
<reference evidence="6 7" key="1">
    <citation type="journal article" date="2011" name="Proc. Natl. Acad. Sci. U.S.A.">
        <title>Comparative genomics of xylose-fermenting fungi for enhanced biofuel production.</title>
        <authorList>
            <person name="Wohlbach D.J."/>
            <person name="Kuo A."/>
            <person name="Sato T.K."/>
            <person name="Potts K.M."/>
            <person name="Salamov A.A."/>
            <person name="LaButti K.M."/>
            <person name="Sun H."/>
            <person name="Clum A."/>
            <person name="Pangilinan J.L."/>
            <person name="Lindquist E.A."/>
            <person name="Lucas S."/>
            <person name="Lapidus A."/>
            <person name="Jin M."/>
            <person name="Gunawan C."/>
            <person name="Balan V."/>
            <person name="Dale B.E."/>
            <person name="Jeffries T.W."/>
            <person name="Zinkel R."/>
            <person name="Barry K.W."/>
            <person name="Grigoriev I.V."/>
            <person name="Gasch A.P."/>
        </authorList>
    </citation>
    <scope>NUCLEOTIDE SEQUENCE [LARGE SCALE GENOMIC DNA]</scope>
    <source>
        <strain evidence="7">NRRL Y-27907 / 11-Y1</strain>
    </source>
</reference>
<evidence type="ECO:0000313" key="6">
    <source>
        <dbReference type="EMBL" id="EGW33871.1"/>
    </source>
</evidence>
<dbReference type="RefSeq" id="XP_007373455.1">
    <property type="nucleotide sequence ID" value="XM_007373393.1"/>
</dbReference>
<dbReference type="OrthoDB" id="525520at2759"/>
<dbReference type="AlphaFoldDB" id="G3AJG8"/>
<evidence type="ECO:0000256" key="5">
    <source>
        <dbReference type="RuleBase" id="RU003830"/>
    </source>
</evidence>
<gene>
    <name evidence="6" type="ORF">SPAPADRAFT_59244</name>
</gene>
<keyword evidence="3 5" id="KW-0687">Ribonucleoprotein</keyword>
<keyword evidence="7" id="KW-1185">Reference proteome</keyword>
<dbReference type="PANTHER" id="PTHR10871">
    <property type="entry name" value="30S RIBOSOMAL PROTEIN S13/40S RIBOSOMAL PROTEIN S18"/>
    <property type="match status" value="1"/>
</dbReference>
<dbReference type="InParanoid" id="G3AJG8"/>
<proteinExistence type="inferred from homology"/>
<dbReference type="InterPro" id="IPR010979">
    <property type="entry name" value="Ribosomal_uS13-like_H2TH"/>
</dbReference>
<dbReference type="GO" id="GO:0006412">
    <property type="term" value="P:translation"/>
    <property type="evidence" value="ECO:0007669"/>
    <property type="project" value="InterPro"/>
</dbReference>
<dbReference type="Proteomes" id="UP000000709">
    <property type="component" value="Unassembled WGS sequence"/>
</dbReference>
<dbReference type="InterPro" id="IPR027437">
    <property type="entry name" value="Rbsml_uS13_C"/>
</dbReference>